<dbReference type="InterPro" id="IPR015424">
    <property type="entry name" value="PyrdxlP-dep_Trfase"/>
</dbReference>
<dbReference type="InterPro" id="IPR036388">
    <property type="entry name" value="WH-like_DNA-bd_sf"/>
</dbReference>
<dbReference type="InterPro" id="IPR004839">
    <property type="entry name" value="Aminotransferase_I/II_large"/>
</dbReference>
<dbReference type="Gene3D" id="3.90.1150.10">
    <property type="entry name" value="Aspartate Aminotransferase, domain 1"/>
    <property type="match status" value="1"/>
</dbReference>
<gene>
    <name evidence="8" type="ORF">B5E88_07225</name>
</gene>
<dbReference type="InterPro" id="IPR000524">
    <property type="entry name" value="Tscrpt_reg_HTH_GntR"/>
</dbReference>
<dbReference type="SMART" id="SM00345">
    <property type="entry name" value="HTH_GNTR"/>
    <property type="match status" value="1"/>
</dbReference>
<proteinExistence type="inferred from homology"/>
<dbReference type="Gene3D" id="1.10.10.10">
    <property type="entry name" value="Winged helix-like DNA-binding domain superfamily/Winged helix DNA-binding domain"/>
    <property type="match status" value="1"/>
</dbReference>
<dbReference type="EMBL" id="NFLC01000012">
    <property type="protein sequence ID" value="OUQ10153.1"/>
    <property type="molecule type" value="Genomic_DNA"/>
</dbReference>
<dbReference type="GO" id="GO:0030170">
    <property type="term" value="F:pyridoxal phosphate binding"/>
    <property type="evidence" value="ECO:0007669"/>
    <property type="project" value="InterPro"/>
</dbReference>
<dbReference type="InterPro" id="IPR015421">
    <property type="entry name" value="PyrdxlP-dep_Trfase_major"/>
</dbReference>
<dbReference type="SUPFAM" id="SSF53383">
    <property type="entry name" value="PLP-dependent transferases"/>
    <property type="match status" value="1"/>
</dbReference>
<keyword evidence="3" id="KW-0663">Pyridoxal phosphate</keyword>
<comment type="caution">
    <text evidence="8">The sequence shown here is derived from an EMBL/GenBank/DDBJ whole genome shotgun (WGS) entry which is preliminary data.</text>
</comment>
<dbReference type="GO" id="GO:0008483">
    <property type="term" value="F:transaminase activity"/>
    <property type="evidence" value="ECO:0007669"/>
    <property type="project" value="UniProtKB-KW"/>
</dbReference>
<dbReference type="InterPro" id="IPR051446">
    <property type="entry name" value="HTH_trans_reg/aminotransferase"/>
</dbReference>
<comment type="similarity">
    <text evidence="1">In the C-terminal section; belongs to the class-I pyridoxal-phosphate-dependent aminotransferase family.</text>
</comment>
<dbReference type="AlphaFoldDB" id="A0A1Y4R0X0"/>
<evidence type="ECO:0000256" key="6">
    <source>
        <dbReference type="ARBA" id="ARBA00023163"/>
    </source>
</evidence>
<dbReference type="CDD" id="cd07377">
    <property type="entry name" value="WHTH_GntR"/>
    <property type="match status" value="1"/>
</dbReference>
<sequence>MYQLNSESDLPYYQQIIHELIEAIQSGELLPEERLPAERKLAQLYGVNRSTVGRALDELVSLGWLERQQGSGTYISATRIANRKSPQLPWKNLLARPIFVEDPYLAELKTKRNEKDCIDLSSGDLPLSFIQNFNIPSLSWEQVLKMQADLPESGEIHLRHALVNHLKNQYQLSLSAEELLITSGSTQGMSLIFDTLLKPGDVVATENPSFLFSLPWIASNQIELLGIDMDNEGIIAEKLEQQILQRRIKLVYLNPDFQNPTGRLMSLERRQQILAICKKYQIPIVEDDAYGELNFNRPLPRLKSLADEQVIYLGSLSKIFSPHIKIGWVAAPKSLLSSIIDTKIQSERMTDLFSQIIAQNALSASDYLVKQTHLLHFLAQRQAEILHVFSEFSEDWQVQQTSGGLYLYCTWKHQKLHRKDWQIFLKQNLLVAPSFLYCNQCQSMRLNYAHLATYPLEEFKQRLAHCTSILSAKR</sequence>
<dbReference type="FunFam" id="1.10.10.10:FF:000079">
    <property type="entry name" value="GntR family transcriptional regulator"/>
    <property type="match status" value="1"/>
</dbReference>
<dbReference type="InterPro" id="IPR015422">
    <property type="entry name" value="PyrdxlP-dep_Trfase_small"/>
</dbReference>
<dbReference type="PROSITE" id="PS50949">
    <property type="entry name" value="HTH_GNTR"/>
    <property type="match status" value="1"/>
</dbReference>
<dbReference type="Proteomes" id="UP000196074">
    <property type="component" value="Unassembled WGS sequence"/>
</dbReference>
<evidence type="ECO:0000256" key="2">
    <source>
        <dbReference type="ARBA" id="ARBA00022576"/>
    </source>
</evidence>
<evidence type="ECO:0000313" key="9">
    <source>
        <dbReference type="Proteomes" id="UP000196074"/>
    </source>
</evidence>
<dbReference type="RefSeq" id="WP_047242123.1">
    <property type="nucleotide sequence ID" value="NZ_CP144502.1"/>
</dbReference>
<dbReference type="Pfam" id="PF00155">
    <property type="entry name" value="Aminotran_1_2"/>
    <property type="match status" value="1"/>
</dbReference>
<dbReference type="GO" id="GO:0003677">
    <property type="term" value="F:DNA binding"/>
    <property type="evidence" value="ECO:0007669"/>
    <property type="project" value="UniProtKB-KW"/>
</dbReference>
<dbReference type="PRINTS" id="PR00035">
    <property type="entry name" value="HTHGNTR"/>
</dbReference>
<evidence type="ECO:0000256" key="5">
    <source>
        <dbReference type="ARBA" id="ARBA00023125"/>
    </source>
</evidence>
<evidence type="ECO:0000256" key="3">
    <source>
        <dbReference type="ARBA" id="ARBA00022898"/>
    </source>
</evidence>
<evidence type="ECO:0000256" key="4">
    <source>
        <dbReference type="ARBA" id="ARBA00023015"/>
    </source>
</evidence>
<dbReference type="InterPro" id="IPR036390">
    <property type="entry name" value="WH_DNA-bd_sf"/>
</dbReference>
<feature type="domain" description="HTH gntR-type" evidence="7">
    <location>
        <begin position="10"/>
        <end position="78"/>
    </location>
</feature>
<dbReference type="GO" id="GO:0003700">
    <property type="term" value="F:DNA-binding transcription factor activity"/>
    <property type="evidence" value="ECO:0007669"/>
    <property type="project" value="InterPro"/>
</dbReference>
<dbReference type="PANTHER" id="PTHR46577">
    <property type="entry name" value="HTH-TYPE TRANSCRIPTIONAL REGULATORY PROTEIN GABR"/>
    <property type="match status" value="1"/>
</dbReference>
<protein>
    <submittedName>
        <fullName evidence="8">GntR family transcriptional regulator</fullName>
    </submittedName>
</protein>
<organism evidence="8 9">
    <name type="scientific">Enterococcus cecorum</name>
    <dbReference type="NCBI Taxonomy" id="44008"/>
    <lineage>
        <taxon>Bacteria</taxon>
        <taxon>Bacillati</taxon>
        <taxon>Bacillota</taxon>
        <taxon>Bacilli</taxon>
        <taxon>Lactobacillales</taxon>
        <taxon>Enterococcaceae</taxon>
        <taxon>Enterococcus</taxon>
    </lineage>
</organism>
<evidence type="ECO:0000259" key="7">
    <source>
        <dbReference type="PROSITE" id="PS50949"/>
    </source>
</evidence>
<reference evidence="9" key="1">
    <citation type="submission" date="2017-04" db="EMBL/GenBank/DDBJ databases">
        <title>Function of individual gut microbiota members based on whole genome sequencing of pure cultures obtained from chicken caecum.</title>
        <authorList>
            <person name="Medvecky M."/>
            <person name="Cejkova D."/>
            <person name="Polansky O."/>
            <person name="Karasova D."/>
            <person name="Kubasova T."/>
            <person name="Cizek A."/>
            <person name="Rychlik I."/>
        </authorList>
    </citation>
    <scope>NUCLEOTIDE SEQUENCE [LARGE SCALE GENOMIC DNA]</scope>
    <source>
        <strain evidence="9">An144</strain>
    </source>
</reference>
<keyword evidence="2" id="KW-0808">Transferase</keyword>
<dbReference type="PANTHER" id="PTHR46577:SF2">
    <property type="entry name" value="TRANSCRIPTIONAL REGULATORY PROTEIN"/>
    <property type="match status" value="1"/>
</dbReference>
<name>A0A1Y4R0X0_9ENTE</name>
<keyword evidence="5" id="KW-0238">DNA-binding</keyword>
<evidence type="ECO:0000313" key="8">
    <source>
        <dbReference type="EMBL" id="OUQ10153.1"/>
    </source>
</evidence>
<dbReference type="Pfam" id="PF00392">
    <property type="entry name" value="GntR"/>
    <property type="match status" value="1"/>
</dbReference>
<keyword evidence="6" id="KW-0804">Transcription</keyword>
<dbReference type="Gene3D" id="3.40.640.10">
    <property type="entry name" value="Type I PLP-dependent aspartate aminotransferase-like (Major domain)"/>
    <property type="match status" value="1"/>
</dbReference>
<dbReference type="CDD" id="cd00609">
    <property type="entry name" value="AAT_like"/>
    <property type="match status" value="1"/>
</dbReference>
<evidence type="ECO:0000256" key="1">
    <source>
        <dbReference type="ARBA" id="ARBA00005384"/>
    </source>
</evidence>
<accession>A0A1Y4R0X0</accession>
<dbReference type="SUPFAM" id="SSF46785">
    <property type="entry name" value="Winged helix' DNA-binding domain"/>
    <property type="match status" value="1"/>
</dbReference>
<keyword evidence="2" id="KW-0032">Aminotransferase</keyword>
<keyword evidence="4" id="KW-0805">Transcription regulation</keyword>